<dbReference type="Proteomes" id="UP000001338">
    <property type="component" value="Unassembled WGS sequence"/>
</dbReference>
<accession>A0A828Z7F8</accession>
<organism evidence="1 2">
    <name type="scientific">Leptospira weilii str. 2006001853</name>
    <dbReference type="NCBI Taxonomy" id="1001589"/>
    <lineage>
        <taxon>Bacteria</taxon>
        <taxon>Pseudomonadati</taxon>
        <taxon>Spirochaetota</taxon>
        <taxon>Spirochaetia</taxon>
        <taxon>Leptospirales</taxon>
        <taxon>Leptospiraceae</taxon>
        <taxon>Leptospira</taxon>
    </lineage>
</organism>
<protein>
    <submittedName>
        <fullName evidence="1">Uncharacterized protein</fullName>
    </submittedName>
</protein>
<proteinExistence type="predicted"/>
<evidence type="ECO:0000313" key="2">
    <source>
        <dbReference type="Proteomes" id="UP000001338"/>
    </source>
</evidence>
<comment type="caution">
    <text evidence="1">The sequence shown here is derived from an EMBL/GenBank/DDBJ whole genome shotgun (WGS) entry which is preliminary data.</text>
</comment>
<evidence type="ECO:0000313" key="1">
    <source>
        <dbReference type="EMBL" id="EKR65377.1"/>
    </source>
</evidence>
<sequence length="72" mass="8305">MQGFTSIQRDWASLGAYCGILDSLFLFLIETSSTFDDSFLNPNEDCYAILNNLYYFVFFSGNMDRFQITTSQ</sequence>
<gene>
    <name evidence="1" type="ORF">LEP1GSC036_0206</name>
</gene>
<dbReference type="EMBL" id="AFLV02000020">
    <property type="protein sequence ID" value="EKR65377.1"/>
    <property type="molecule type" value="Genomic_DNA"/>
</dbReference>
<name>A0A828Z7F8_9LEPT</name>
<dbReference type="AlphaFoldDB" id="A0A828Z7F8"/>
<reference evidence="1 2" key="1">
    <citation type="submission" date="2012-10" db="EMBL/GenBank/DDBJ databases">
        <authorList>
            <person name="Harkins D.M."/>
            <person name="Durkin A.S."/>
            <person name="Brinkac L.M."/>
            <person name="Haft D.H."/>
            <person name="Selengut J.D."/>
            <person name="Sanka R."/>
            <person name="DePew J."/>
            <person name="Purushe J."/>
            <person name="Whelen A.C."/>
            <person name="Vinetz J.M."/>
            <person name="Sutton G.G."/>
            <person name="Nierman W.C."/>
            <person name="Fouts D.E."/>
        </authorList>
    </citation>
    <scope>NUCLEOTIDE SEQUENCE [LARGE SCALE GENOMIC DNA]</scope>
    <source>
        <strain evidence="1 2">2006001853</strain>
    </source>
</reference>